<evidence type="ECO:0000313" key="1">
    <source>
        <dbReference type="EMBL" id="RMT71015.1"/>
    </source>
</evidence>
<dbReference type="AlphaFoldDB" id="A0A0Q0DRK4"/>
<dbReference type="EMBL" id="RBTL01000099">
    <property type="protein sequence ID" value="RMT71015.1"/>
    <property type="molecule type" value="Genomic_DNA"/>
</dbReference>
<dbReference type="Proteomes" id="UP000282636">
    <property type="component" value="Unassembled WGS sequence"/>
</dbReference>
<evidence type="ECO:0000313" key="2">
    <source>
        <dbReference type="Proteomes" id="UP000282636"/>
    </source>
</evidence>
<gene>
    <name evidence="1" type="ORF">ALP44_02281</name>
</gene>
<sequence length="68" mass="7491">MRKPYSLSEDEFNKLQRAQESIQLMSILLDEVQRPSTFTPGMLASFMALVGEDMGGVLQSVGGTLSPR</sequence>
<organism evidence="1 2">
    <name type="scientific">Pseudomonas syringae pv. theae</name>
    <dbReference type="NCBI Taxonomy" id="103985"/>
    <lineage>
        <taxon>Bacteria</taxon>
        <taxon>Pseudomonadati</taxon>
        <taxon>Pseudomonadota</taxon>
        <taxon>Gammaproteobacteria</taxon>
        <taxon>Pseudomonadales</taxon>
        <taxon>Pseudomonadaceae</taxon>
        <taxon>Pseudomonas</taxon>
        <taxon>Pseudomonas syringae</taxon>
    </lineage>
</organism>
<name>A0A0Q0DRK4_PSESX</name>
<comment type="caution">
    <text evidence="1">The sequence shown here is derived from an EMBL/GenBank/DDBJ whole genome shotgun (WGS) entry which is preliminary data.</text>
</comment>
<reference evidence="1 2" key="1">
    <citation type="submission" date="2018-08" db="EMBL/GenBank/DDBJ databases">
        <title>Recombination of ecologically and evolutionarily significant loci maintains genetic cohesion in the Pseudomonas syringae species complex.</title>
        <authorList>
            <person name="Dillon M."/>
            <person name="Thakur S."/>
            <person name="Almeida R.N.D."/>
            <person name="Weir B.S."/>
            <person name="Guttman D.S."/>
        </authorList>
    </citation>
    <scope>NUCLEOTIDE SEQUENCE [LARGE SCALE GENOMIC DNA]</scope>
    <source>
        <strain evidence="1 2">ICMP 3934</strain>
    </source>
</reference>
<accession>A0A0Q0DRK4</accession>
<dbReference type="RefSeq" id="WP_019331955.1">
    <property type="nucleotide sequence ID" value="NZ_BQUM01000003.1"/>
</dbReference>
<proteinExistence type="predicted"/>
<protein>
    <submittedName>
        <fullName evidence="1">Uncharacterized protein</fullName>
    </submittedName>
</protein>